<keyword evidence="5" id="KW-1185">Reference proteome</keyword>
<dbReference type="CDD" id="cd06464">
    <property type="entry name" value="ACD_sHsps-like"/>
    <property type="match status" value="1"/>
</dbReference>
<evidence type="ECO:0000313" key="5">
    <source>
        <dbReference type="Proteomes" id="UP000016649"/>
    </source>
</evidence>
<dbReference type="InterPro" id="IPR008978">
    <property type="entry name" value="HSP20-like_chaperone"/>
</dbReference>
<dbReference type="PANTHER" id="PTHR11527">
    <property type="entry name" value="HEAT-SHOCK PROTEIN 20 FAMILY MEMBER"/>
    <property type="match status" value="1"/>
</dbReference>
<dbReference type="SUPFAM" id="SSF49764">
    <property type="entry name" value="HSP20-like chaperones"/>
    <property type="match status" value="1"/>
</dbReference>
<evidence type="ECO:0000313" key="4">
    <source>
        <dbReference type="EMBL" id="ERJ94103.1"/>
    </source>
</evidence>
<dbReference type="EMBL" id="AWVH01000006">
    <property type="protein sequence ID" value="ERJ94103.1"/>
    <property type="molecule type" value="Genomic_DNA"/>
</dbReference>
<dbReference type="RefSeq" id="WP_021686859.1">
    <property type="nucleotide sequence ID" value="NZ_KI260561.1"/>
</dbReference>
<comment type="caution">
    <text evidence="4">The sequence shown here is derived from an EMBL/GenBank/DDBJ whole genome shotgun (WGS) entry which is preliminary data.</text>
</comment>
<dbReference type="Proteomes" id="UP000016649">
    <property type="component" value="Unassembled WGS sequence"/>
</dbReference>
<reference evidence="4 5" key="1">
    <citation type="submission" date="2013-08" db="EMBL/GenBank/DDBJ databases">
        <authorList>
            <person name="Weinstock G."/>
            <person name="Sodergren E."/>
            <person name="Wylie T."/>
            <person name="Fulton L."/>
            <person name="Fulton R."/>
            <person name="Fronick C."/>
            <person name="O'Laughlin M."/>
            <person name="Godfrey J."/>
            <person name="Miner T."/>
            <person name="Herter B."/>
            <person name="Appelbaum E."/>
            <person name="Cordes M."/>
            <person name="Lek S."/>
            <person name="Wollam A."/>
            <person name="Pepin K.H."/>
            <person name="Palsikar V.B."/>
            <person name="Mitreva M."/>
            <person name="Wilson R.K."/>
        </authorList>
    </citation>
    <scope>NUCLEOTIDE SEQUENCE [LARGE SCALE GENOMIC DNA]</scope>
    <source>
        <strain evidence="4 5">ATCC 700332</strain>
    </source>
</reference>
<accession>A0ABN0P0V2</accession>
<evidence type="ECO:0000259" key="3">
    <source>
        <dbReference type="PROSITE" id="PS01031"/>
    </source>
</evidence>
<evidence type="ECO:0000256" key="2">
    <source>
        <dbReference type="RuleBase" id="RU003616"/>
    </source>
</evidence>
<comment type="similarity">
    <text evidence="1 2">Belongs to the small heat shock protein (HSP20) family.</text>
</comment>
<dbReference type="PROSITE" id="PS01031">
    <property type="entry name" value="SHSP"/>
    <property type="match status" value="1"/>
</dbReference>
<dbReference type="InterPro" id="IPR002068">
    <property type="entry name" value="A-crystallin/Hsp20_dom"/>
</dbReference>
<dbReference type="InterPro" id="IPR031107">
    <property type="entry name" value="Small_HSP"/>
</dbReference>
<dbReference type="Pfam" id="PF00011">
    <property type="entry name" value="HSP20"/>
    <property type="match status" value="1"/>
</dbReference>
<sequence length="141" mass="16045">MNALSFFNPRFTSDLFDVIDRNFPTGEVSEKCMLPKVDVRETKDAYLLDMDLPGCTDKDVQINLKDRILSISSVKEEKKEEKTEGEFLIKERRTSRFARSFTLPEDINGEKVKAEFKNGLLSVLIPRKPEAQSRSIAITAG</sequence>
<gene>
    <name evidence="4" type="ORF">HMPREF9193_00458</name>
</gene>
<feature type="domain" description="SHSP" evidence="3">
    <location>
        <begin position="28"/>
        <end position="141"/>
    </location>
</feature>
<dbReference type="Gene3D" id="2.60.40.790">
    <property type="match status" value="1"/>
</dbReference>
<organism evidence="4 5">
    <name type="scientific">Treponema lecithinolyticum ATCC 700332</name>
    <dbReference type="NCBI Taxonomy" id="1321815"/>
    <lineage>
        <taxon>Bacteria</taxon>
        <taxon>Pseudomonadati</taxon>
        <taxon>Spirochaetota</taxon>
        <taxon>Spirochaetia</taxon>
        <taxon>Spirochaetales</taxon>
        <taxon>Treponemataceae</taxon>
        <taxon>Treponema</taxon>
    </lineage>
</organism>
<protein>
    <submittedName>
        <fullName evidence="4">Spore protein SP21 family protein</fullName>
    </submittedName>
</protein>
<proteinExistence type="inferred from homology"/>
<name>A0ABN0P0V2_TRELE</name>
<evidence type="ECO:0000256" key="1">
    <source>
        <dbReference type="PROSITE-ProRule" id="PRU00285"/>
    </source>
</evidence>